<accession>A0A6N4SUA8</accession>
<feature type="signal peptide" evidence="2">
    <location>
        <begin position="1"/>
        <end position="20"/>
    </location>
</feature>
<gene>
    <name evidence="3" type="ordered locus">CHU_2654</name>
</gene>
<evidence type="ECO:0000256" key="2">
    <source>
        <dbReference type="SAM" id="SignalP"/>
    </source>
</evidence>
<feature type="chain" id="PRO_5026695081" description="DUF4129 domain-containing protein" evidence="2">
    <location>
        <begin position="21"/>
        <end position="296"/>
    </location>
</feature>
<dbReference type="KEGG" id="chu:CHU_2654"/>
<evidence type="ECO:0000313" key="3">
    <source>
        <dbReference type="EMBL" id="ABG59906.1"/>
    </source>
</evidence>
<evidence type="ECO:0008006" key="5">
    <source>
        <dbReference type="Google" id="ProtNLM"/>
    </source>
</evidence>
<keyword evidence="1" id="KW-0472">Membrane</keyword>
<organism evidence="3 4">
    <name type="scientific">Cytophaga hutchinsonii (strain ATCC 33406 / DSM 1761 / CIP 103989 / NBRC 15051 / NCIMB 9469 / D465)</name>
    <dbReference type="NCBI Taxonomy" id="269798"/>
    <lineage>
        <taxon>Bacteria</taxon>
        <taxon>Pseudomonadati</taxon>
        <taxon>Bacteroidota</taxon>
        <taxon>Cytophagia</taxon>
        <taxon>Cytophagales</taxon>
        <taxon>Cytophagaceae</taxon>
        <taxon>Cytophaga</taxon>
    </lineage>
</organism>
<dbReference type="AlphaFoldDB" id="A0A6N4SUA8"/>
<keyword evidence="1" id="KW-0812">Transmembrane</keyword>
<keyword evidence="2" id="KW-0732">Signal</keyword>
<dbReference type="Proteomes" id="UP000001822">
    <property type="component" value="Chromosome"/>
</dbReference>
<name>A0A6N4SUA8_CYTH3</name>
<sequence>MRNFLLIVFLLCAAVTVAQPDTGSKISAVFEKDSFQIGEHIQYMLSVKYPKDQIALVPDSGFNYYPFEYINKKYIPTRTDSLFAYDSIVYILASYEVIPTQYLLVPVKFIVETDTVQQFTSIDSIFLQRLVKINSEKDVIADARLQDTPEAFNYPYIIAVWASALLIVFFLYKLFGRFILIRYRLFILKRTHNRFIKEYDLLAAQFEQSTDLRIIEQTLAIWKNYLTRLENKPINTYTTTELILLYDQEELESTLQSLDRNVYGGLVSKDTKDALQTIKRFTNRRFQLRRRDITGG</sequence>
<feature type="transmembrane region" description="Helical" evidence="1">
    <location>
        <begin position="154"/>
        <end position="175"/>
    </location>
</feature>
<protein>
    <recommendedName>
        <fullName evidence="5">DUF4129 domain-containing protein</fullName>
    </recommendedName>
</protein>
<evidence type="ECO:0000256" key="1">
    <source>
        <dbReference type="SAM" id="Phobius"/>
    </source>
</evidence>
<proteinExistence type="predicted"/>
<dbReference type="EMBL" id="CP000383">
    <property type="protein sequence ID" value="ABG59906.1"/>
    <property type="molecule type" value="Genomic_DNA"/>
</dbReference>
<keyword evidence="4" id="KW-1185">Reference proteome</keyword>
<keyword evidence="1" id="KW-1133">Transmembrane helix</keyword>
<reference evidence="3 4" key="1">
    <citation type="journal article" date="2007" name="Appl. Environ. Microbiol.">
        <title>Genome sequence of the cellulolytic gliding bacterium Cytophaga hutchinsonii.</title>
        <authorList>
            <person name="Xie G."/>
            <person name="Bruce D.C."/>
            <person name="Challacombe J.F."/>
            <person name="Chertkov O."/>
            <person name="Detter J.C."/>
            <person name="Gilna P."/>
            <person name="Han C.S."/>
            <person name="Lucas S."/>
            <person name="Misra M."/>
            <person name="Myers G.L."/>
            <person name="Richardson P."/>
            <person name="Tapia R."/>
            <person name="Thayer N."/>
            <person name="Thompson L.S."/>
            <person name="Brettin T.S."/>
            <person name="Henrissat B."/>
            <person name="Wilson D.B."/>
            <person name="McBride M.J."/>
        </authorList>
    </citation>
    <scope>NUCLEOTIDE SEQUENCE [LARGE SCALE GENOMIC DNA]</scope>
    <source>
        <strain evidence="4">ATCC 33406 / DSM 1761 / CIP 103989 / NBRC 15051 / NCIMB 9469 / D465</strain>
    </source>
</reference>
<dbReference type="RefSeq" id="WP_011586016.1">
    <property type="nucleotide sequence ID" value="NC_008255.1"/>
</dbReference>
<evidence type="ECO:0000313" key="4">
    <source>
        <dbReference type="Proteomes" id="UP000001822"/>
    </source>
</evidence>